<dbReference type="InterPro" id="IPR037171">
    <property type="entry name" value="NagB/RpiA_transferase-like"/>
</dbReference>
<accession>A0A2R4X2A9</accession>
<feature type="domain" description="LUD" evidence="1">
    <location>
        <begin position="68"/>
        <end position="168"/>
    </location>
</feature>
<dbReference type="Proteomes" id="UP000244727">
    <property type="component" value="Chromosome"/>
</dbReference>
<protein>
    <recommendedName>
        <fullName evidence="1">LUD domain-containing protein</fullName>
    </recommendedName>
</protein>
<dbReference type="InterPro" id="IPR003741">
    <property type="entry name" value="LUD_dom"/>
</dbReference>
<dbReference type="KEGG" id="harc:HARCEL1_09495"/>
<dbReference type="RefSeq" id="WP_108382824.1">
    <property type="nucleotide sequence ID" value="NZ_CP028858.1"/>
</dbReference>
<gene>
    <name evidence="2" type="ORF">HARCEL1_09495</name>
</gene>
<dbReference type="PANTHER" id="PTHR43682">
    <property type="entry name" value="LACTATE UTILIZATION PROTEIN C"/>
    <property type="match status" value="1"/>
</dbReference>
<dbReference type="AlphaFoldDB" id="A0A2R4X2A9"/>
<dbReference type="Pfam" id="PF02589">
    <property type="entry name" value="LUD_dom"/>
    <property type="match status" value="1"/>
</dbReference>
<proteinExistence type="predicted"/>
<dbReference type="InterPro" id="IPR024185">
    <property type="entry name" value="FTHF_cligase-like_sf"/>
</dbReference>
<sequence length="169" mass="17747">MTQERTDPYDRFASQAESYGVELTEVSPEAVAGAIADAIDPPAIGTALPWDDVALPAGVATEPTPTDIEAAVTGVTAASLAIADYRSVVLRMDEAGSEPVSLFNDRHVAVLRKDDLVPDMEAAFEWFGEHLRETRDSAIIATGPSATADMGALVQGAHGPKTVEVIVIS</sequence>
<dbReference type="PANTHER" id="PTHR43682:SF1">
    <property type="entry name" value="LACTATE UTILIZATION PROTEIN C"/>
    <property type="match status" value="1"/>
</dbReference>
<name>A0A2R4X2A9_9EURY</name>
<evidence type="ECO:0000313" key="2">
    <source>
        <dbReference type="EMBL" id="AWB27928.1"/>
    </source>
</evidence>
<dbReference type="EMBL" id="CP028858">
    <property type="protein sequence ID" value="AWB27928.1"/>
    <property type="molecule type" value="Genomic_DNA"/>
</dbReference>
<evidence type="ECO:0000313" key="3">
    <source>
        <dbReference type="Proteomes" id="UP000244727"/>
    </source>
</evidence>
<keyword evidence="3" id="KW-1185">Reference proteome</keyword>
<evidence type="ECO:0000259" key="1">
    <source>
        <dbReference type="Pfam" id="PF02589"/>
    </source>
</evidence>
<organism evidence="2 3">
    <name type="scientific">Halococcoides cellulosivorans</name>
    <dbReference type="NCBI Taxonomy" id="1679096"/>
    <lineage>
        <taxon>Archaea</taxon>
        <taxon>Methanobacteriati</taxon>
        <taxon>Methanobacteriota</taxon>
        <taxon>Stenosarchaea group</taxon>
        <taxon>Halobacteria</taxon>
        <taxon>Halobacteriales</taxon>
        <taxon>Haloarculaceae</taxon>
        <taxon>Halococcoides</taxon>
    </lineage>
</organism>
<dbReference type="SUPFAM" id="SSF100950">
    <property type="entry name" value="NagB/RpiA/CoA transferase-like"/>
    <property type="match status" value="1"/>
</dbReference>
<dbReference type="GeneID" id="36512740"/>
<reference evidence="2 3" key="1">
    <citation type="submission" date="2018-04" db="EMBL/GenBank/DDBJ databases">
        <title>Halococcoides cellulosivorans gen. nov., sp. nov., an extremely halophilic cellulose-utilizing haloarchaeon from hypersaline lakes.</title>
        <authorList>
            <person name="Sorokin D.Y."/>
            <person name="Toshchakov S.V."/>
            <person name="Samarov N.I."/>
            <person name="Korzhenkov A."/>
            <person name="Kublanov I.V."/>
        </authorList>
    </citation>
    <scope>NUCLEOTIDE SEQUENCE [LARGE SCALE GENOMIC DNA]</scope>
    <source>
        <strain evidence="2 3">HArcel1</strain>
    </source>
</reference>
<dbReference type="Gene3D" id="3.40.50.10420">
    <property type="entry name" value="NagB/RpiA/CoA transferase-like"/>
    <property type="match status" value="1"/>
</dbReference>